<keyword evidence="6 10" id="KW-0378">Hydrolase</keyword>
<comment type="function">
    <text evidence="10">Exhibits a very high intrinsic GTPase hydrolysis rate. Involved in the addition of a carboxymethylaminomethyl (cmnm) group at the wobble position (U34) of certain tRNAs, forming tRNA-cmnm(5)s(2)U34.</text>
</comment>
<dbReference type="Gene3D" id="3.30.1360.120">
    <property type="entry name" value="Probable tRNA modification gtpase trme, domain 1"/>
    <property type="match status" value="1"/>
</dbReference>
<feature type="binding site" evidence="10">
    <location>
        <position position="22"/>
    </location>
    <ligand>
        <name>(6S)-5-formyl-5,6,7,8-tetrahydrofolate</name>
        <dbReference type="ChEBI" id="CHEBI:57457"/>
    </ligand>
</feature>
<feature type="binding site" evidence="10">
    <location>
        <position position="243"/>
    </location>
    <ligand>
        <name>K(+)</name>
        <dbReference type="ChEBI" id="CHEBI:29103"/>
    </ligand>
</feature>
<evidence type="ECO:0000256" key="10">
    <source>
        <dbReference type="HAMAP-Rule" id="MF_00379"/>
    </source>
</evidence>
<dbReference type="GO" id="GO:0003924">
    <property type="term" value="F:GTPase activity"/>
    <property type="evidence" value="ECO:0007669"/>
    <property type="project" value="UniProtKB-UniRule"/>
</dbReference>
<dbReference type="Gene3D" id="3.40.50.300">
    <property type="entry name" value="P-loop containing nucleotide triphosphate hydrolases"/>
    <property type="match status" value="1"/>
</dbReference>
<dbReference type="AlphaFoldDB" id="A0A1M4SVV9"/>
<feature type="binding site" evidence="10">
    <location>
        <position position="222"/>
    </location>
    <ligand>
        <name>K(+)</name>
        <dbReference type="ChEBI" id="CHEBI:29103"/>
    </ligand>
</feature>
<evidence type="ECO:0000313" key="14">
    <source>
        <dbReference type="Proteomes" id="UP000184334"/>
    </source>
</evidence>
<protein>
    <recommendedName>
        <fullName evidence="10">tRNA modification GTPase MnmE</fullName>
        <ecNumber evidence="10">3.6.-.-</ecNumber>
    </recommendedName>
</protein>
<dbReference type="PANTHER" id="PTHR42714">
    <property type="entry name" value="TRNA MODIFICATION GTPASE GTPBP3"/>
    <property type="match status" value="1"/>
</dbReference>
<evidence type="ECO:0000256" key="1">
    <source>
        <dbReference type="ARBA" id="ARBA00011043"/>
    </source>
</evidence>
<dbReference type="GO" id="GO:0046872">
    <property type="term" value="F:metal ion binding"/>
    <property type="evidence" value="ECO:0007669"/>
    <property type="project" value="UniProtKB-KW"/>
</dbReference>
<keyword evidence="4 10" id="KW-0479">Metal-binding</keyword>
<feature type="binding site" evidence="10">
    <location>
        <position position="226"/>
    </location>
    <ligand>
        <name>Mg(2+)</name>
        <dbReference type="ChEBI" id="CHEBI:18420"/>
    </ligand>
</feature>
<dbReference type="InterPro" id="IPR027368">
    <property type="entry name" value="MnmE_dom2"/>
</dbReference>
<evidence type="ECO:0000256" key="3">
    <source>
        <dbReference type="ARBA" id="ARBA00022694"/>
    </source>
</evidence>
<dbReference type="InterPro" id="IPR025867">
    <property type="entry name" value="MnmE_helical"/>
</dbReference>
<comment type="subunit">
    <text evidence="10">Homodimer. Heterotetramer of two MnmE and two MnmG subunits.</text>
</comment>
<keyword evidence="8 10" id="KW-0630">Potassium</keyword>
<feature type="binding site" evidence="10">
    <location>
        <position position="118"/>
    </location>
    <ligand>
        <name>(6S)-5-formyl-5,6,7,8-tetrahydrofolate</name>
        <dbReference type="ChEBI" id="CHEBI:57457"/>
    </ligand>
</feature>
<dbReference type="PANTHER" id="PTHR42714:SF2">
    <property type="entry name" value="TRNA MODIFICATION GTPASE GTPBP3, MITOCHONDRIAL"/>
    <property type="match status" value="1"/>
</dbReference>
<dbReference type="STRING" id="1122195.SAMN02745164_00274"/>
<feature type="binding site" evidence="10">
    <location>
        <position position="246"/>
    </location>
    <ligand>
        <name>K(+)</name>
        <dbReference type="ChEBI" id="CHEBI:29103"/>
    </ligand>
</feature>
<dbReference type="Pfam" id="PF01926">
    <property type="entry name" value="MMR_HSR1"/>
    <property type="match status" value="1"/>
</dbReference>
<dbReference type="FunFam" id="3.40.50.300:FF:001376">
    <property type="entry name" value="tRNA modification GTPase MnmE"/>
    <property type="match status" value="1"/>
</dbReference>
<evidence type="ECO:0000256" key="9">
    <source>
        <dbReference type="ARBA" id="ARBA00023134"/>
    </source>
</evidence>
<dbReference type="Pfam" id="PF10396">
    <property type="entry name" value="TrmE_N"/>
    <property type="match status" value="1"/>
</dbReference>
<accession>A0A1M4SVV9</accession>
<dbReference type="InterPro" id="IPR005225">
    <property type="entry name" value="Small_GTP-bd"/>
</dbReference>
<dbReference type="Pfam" id="PF12631">
    <property type="entry name" value="MnmE_helical"/>
    <property type="match status" value="1"/>
</dbReference>
<comment type="similarity">
    <text evidence="1 10 11">Belongs to the TRAFAC class TrmE-Era-EngA-EngB-Septin-like GTPase superfamily. TrmE GTPase family.</text>
</comment>
<dbReference type="CDD" id="cd14858">
    <property type="entry name" value="TrmE_N"/>
    <property type="match status" value="1"/>
</dbReference>
<feature type="binding site" evidence="10">
    <location>
        <position position="79"/>
    </location>
    <ligand>
        <name>(6S)-5-formyl-5,6,7,8-tetrahydrofolate</name>
        <dbReference type="ChEBI" id="CHEBI:57457"/>
    </ligand>
</feature>
<evidence type="ECO:0000256" key="7">
    <source>
        <dbReference type="ARBA" id="ARBA00022842"/>
    </source>
</evidence>
<comment type="caution">
    <text evidence="10">Lacks conserved residue(s) required for the propagation of feature annotation.</text>
</comment>
<feature type="binding site" evidence="10">
    <location>
        <begin position="241"/>
        <end position="247"/>
    </location>
    <ligand>
        <name>GTP</name>
        <dbReference type="ChEBI" id="CHEBI:37565"/>
    </ligand>
</feature>
<dbReference type="PRINTS" id="PR00326">
    <property type="entry name" value="GTP1OBG"/>
</dbReference>
<dbReference type="InterPro" id="IPR027266">
    <property type="entry name" value="TrmE/GcvT-like"/>
</dbReference>
<evidence type="ECO:0000259" key="12">
    <source>
        <dbReference type="PROSITE" id="PS51709"/>
    </source>
</evidence>
<dbReference type="PROSITE" id="PS51709">
    <property type="entry name" value="G_TRME"/>
    <property type="match status" value="1"/>
</dbReference>
<comment type="caution">
    <text evidence="13">The sequence shown here is derived from an EMBL/GenBank/DDBJ whole genome shotgun (WGS) entry which is preliminary data.</text>
</comment>
<feature type="binding site" evidence="10">
    <location>
        <begin position="222"/>
        <end position="227"/>
    </location>
    <ligand>
        <name>GTP</name>
        <dbReference type="ChEBI" id="CHEBI:37565"/>
    </ligand>
</feature>
<evidence type="ECO:0000256" key="11">
    <source>
        <dbReference type="RuleBase" id="RU003313"/>
    </source>
</evidence>
<evidence type="ECO:0000256" key="4">
    <source>
        <dbReference type="ARBA" id="ARBA00022723"/>
    </source>
</evidence>
<dbReference type="GO" id="GO:0002098">
    <property type="term" value="P:tRNA wobble uridine modification"/>
    <property type="evidence" value="ECO:0007669"/>
    <property type="project" value="TreeGrafter"/>
</dbReference>
<name>A0A1M4SVV9_MARH1</name>
<dbReference type="GO" id="GO:0005525">
    <property type="term" value="F:GTP binding"/>
    <property type="evidence" value="ECO:0007669"/>
    <property type="project" value="UniProtKB-UniRule"/>
</dbReference>
<dbReference type="InterPro" id="IPR004520">
    <property type="entry name" value="GTPase_MnmE"/>
</dbReference>
<dbReference type="EMBL" id="FQUI01000003">
    <property type="protein sequence ID" value="SHE36325.1"/>
    <property type="molecule type" value="Genomic_DNA"/>
</dbReference>
<dbReference type="InterPro" id="IPR027417">
    <property type="entry name" value="P-loop_NTPase"/>
</dbReference>
<dbReference type="InterPro" id="IPR006073">
    <property type="entry name" value="GTP-bd"/>
</dbReference>
<evidence type="ECO:0000256" key="2">
    <source>
        <dbReference type="ARBA" id="ARBA00022490"/>
    </source>
</evidence>
<dbReference type="GO" id="GO:0030488">
    <property type="term" value="P:tRNA methylation"/>
    <property type="evidence" value="ECO:0007669"/>
    <property type="project" value="TreeGrafter"/>
</dbReference>
<dbReference type="HAMAP" id="MF_00379">
    <property type="entry name" value="GTPase_MnmE"/>
    <property type="match status" value="1"/>
</dbReference>
<dbReference type="CDD" id="cd04164">
    <property type="entry name" value="trmE"/>
    <property type="match status" value="1"/>
</dbReference>
<evidence type="ECO:0000256" key="6">
    <source>
        <dbReference type="ARBA" id="ARBA00022801"/>
    </source>
</evidence>
<feature type="domain" description="TrmE-type G" evidence="12">
    <location>
        <begin position="212"/>
        <end position="370"/>
    </location>
</feature>
<dbReference type="Proteomes" id="UP000184334">
    <property type="component" value="Unassembled WGS sequence"/>
</dbReference>
<feature type="binding site" evidence="10">
    <location>
        <position position="241"/>
    </location>
    <ligand>
        <name>K(+)</name>
        <dbReference type="ChEBI" id="CHEBI:29103"/>
    </ligand>
</feature>
<dbReference type="Gene3D" id="1.20.120.430">
    <property type="entry name" value="tRNA modification GTPase MnmE domain 2"/>
    <property type="match status" value="1"/>
</dbReference>
<keyword evidence="2 10" id="KW-0963">Cytoplasm</keyword>
<dbReference type="GO" id="GO:0005829">
    <property type="term" value="C:cytosol"/>
    <property type="evidence" value="ECO:0007669"/>
    <property type="project" value="TreeGrafter"/>
</dbReference>
<dbReference type="OrthoDB" id="9805918at2"/>
<dbReference type="RefSeq" id="WP_072862659.1">
    <property type="nucleotide sequence ID" value="NZ_FQUI01000003.1"/>
</dbReference>
<feature type="binding site" evidence="10">
    <location>
        <begin position="266"/>
        <end position="269"/>
    </location>
    <ligand>
        <name>GTP</name>
        <dbReference type="ChEBI" id="CHEBI:37565"/>
    </ligand>
</feature>
<keyword evidence="3 10" id="KW-0819">tRNA processing</keyword>
<reference evidence="13" key="1">
    <citation type="submission" date="2016-11" db="EMBL/GenBank/DDBJ databases">
        <authorList>
            <person name="Varghese N."/>
            <person name="Submissions S."/>
        </authorList>
    </citation>
    <scope>NUCLEOTIDE SEQUENCE [LARGE SCALE GENOMIC DNA]</scope>
    <source>
        <strain evidence="13">DSM 16785</strain>
    </source>
</reference>
<sequence>MIFDTIAAISSPLGTGAISVIRLSGTKVLKFIDEIFNIKNPEPKKMYYGWIKKDNEILDEVTWVYHKGPKSYTGEDMLEIFGHGGILVTKKILNLILSKGIREALPGEFSKRAVMNKKMDLVKAEAINELIHANSDFALKAAANQMEGKLSQRIKKLKNELFNIAARIEVEMDYPDDFEVDNFEFLNSLNFIMNELEYLYENADNGISAIDGIKMAIVGKPNAGKSTLLNALLRKDRAIVTDIPGTTRDTIEENLNIRGIYIKSIDTAGIRRTDDIVEKIGVERSIKAIEESKLILFVLDNITGIEEYDIEIYEKLKNLKNKEIIIVINKSDIKNEDNFEIPWKDHDIVRISASSGNIKNLEDLIYKKLKNNVITNEFTLINERQKLSVKKAIDSIKKAIESIEIGLTNDAIMFDVRKAIEGLNELTGEDYTETLLDNIFGNFCVGK</sequence>
<gene>
    <name evidence="10" type="primary">mnmE</name>
    <name evidence="10" type="synonym">trmE</name>
    <name evidence="13" type="ORF">SAMN02745164_00274</name>
</gene>
<dbReference type="NCBIfam" id="TIGR00231">
    <property type="entry name" value="small_GTP"/>
    <property type="match status" value="1"/>
</dbReference>
<dbReference type="SUPFAM" id="SSF116878">
    <property type="entry name" value="TrmE connector domain"/>
    <property type="match status" value="1"/>
</dbReference>
<dbReference type="SUPFAM" id="SSF52540">
    <property type="entry name" value="P-loop containing nucleoside triphosphate hydrolases"/>
    <property type="match status" value="1"/>
</dbReference>
<organism evidence="13 14">
    <name type="scientific">Marinitoga hydrogenitolerans (strain DSM 16785 / JCM 12826 / AT1271)</name>
    <dbReference type="NCBI Taxonomy" id="1122195"/>
    <lineage>
        <taxon>Bacteria</taxon>
        <taxon>Thermotogati</taxon>
        <taxon>Thermotogota</taxon>
        <taxon>Thermotogae</taxon>
        <taxon>Petrotogales</taxon>
        <taxon>Petrotogaceae</taxon>
        <taxon>Marinitoga</taxon>
    </lineage>
</organism>
<comment type="cofactor">
    <cofactor evidence="10">
        <name>K(+)</name>
        <dbReference type="ChEBI" id="CHEBI:29103"/>
    </cofactor>
    <text evidence="10">Binds 1 potassium ion per subunit.</text>
</comment>
<keyword evidence="7 10" id="KW-0460">Magnesium</keyword>
<feature type="binding site" evidence="10">
    <location>
        <position position="247"/>
    </location>
    <ligand>
        <name>Mg(2+)</name>
        <dbReference type="ChEBI" id="CHEBI:18420"/>
    </ligand>
</feature>
<keyword evidence="14" id="KW-1185">Reference proteome</keyword>
<feature type="binding site" evidence="10">
    <location>
        <position position="447"/>
    </location>
    <ligand>
        <name>(6S)-5-formyl-5,6,7,8-tetrahydrofolate</name>
        <dbReference type="ChEBI" id="CHEBI:57457"/>
    </ligand>
</feature>
<proteinExistence type="inferred from homology"/>
<dbReference type="EC" id="3.6.-.-" evidence="10"/>
<evidence type="ECO:0000256" key="5">
    <source>
        <dbReference type="ARBA" id="ARBA00022741"/>
    </source>
</evidence>
<dbReference type="NCBIfam" id="TIGR00450">
    <property type="entry name" value="mnmE_trmE_thdF"/>
    <property type="match status" value="1"/>
</dbReference>
<dbReference type="InterPro" id="IPR031168">
    <property type="entry name" value="G_TrmE"/>
</dbReference>
<keyword evidence="9 10" id="KW-0342">GTP-binding</keyword>
<dbReference type="InterPro" id="IPR018948">
    <property type="entry name" value="GTP-bd_TrmE_N"/>
</dbReference>
<evidence type="ECO:0000256" key="8">
    <source>
        <dbReference type="ARBA" id="ARBA00022958"/>
    </source>
</evidence>
<evidence type="ECO:0000313" key="13">
    <source>
        <dbReference type="EMBL" id="SHE36325.1"/>
    </source>
</evidence>
<keyword evidence="5 10" id="KW-0547">Nucleotide-binding</keyword>
<comment type="subcellular location">
    <subcellularLocation>
        <location evidence="10">Cytoplasm</location>
    </subcellularLocation>
</comment>